<dbReference type="AlphaFoldDB" id="A0A1G7VIR8"/>
<dbReference type="GO" id="GO:0046872">
    <property type="term" value="F:metal ion binding"/>
    <property type="evidence" value="ECO:0007669"/>
    <property type="project" value="UniProtKB-KW"/>
</dbReference>
<evidence type="ECO:0000313" key="15">
    <source>
        <dbReference type="Proteomes" id="UP000199495"/>
    </source>
</evidence>
<keyword evidence="15" id="KW-1185">Reference proteome</keyword>
<dbReference type="SUPFAM" id="SSF53807">
    <property type="entry name" value="Helical backbone' metal receptor"/>
    <property type="match status" value="1"/>
</dbReference>
<dbReference type="Pfam" id="PF01297">
    <property type="entry name" value="ZnuA"/>
    <property type="match status" value="1"/>
</dbReference>
<feature type="region of interest" description="Disordered" evidence="12">
    <location>
        <begin position="123"/>
        <end position="185"/>
    </location>
</feature>
<comment type="subcellular location">
    <subcellularLocation>
        <location evidence="1">Periplasm</location>
    </subcellularLocation>
</comment>
<sequence>MPKTALTLIAPAAIALLAASPALAAPNVVATIKPLHSLVAGVMEGVGEPQLLIQGAASPHGFSLRPSDAAALESADLVFWIGEDLETFLSGPLESLASGATAIEMMDVPGMTILDLREGGLFEAHGHGDEAGHDDHGDDHDDHAHEDEHAHDHDDDADHDHAHDHAEDEHAHDDHEHDDHDHDHDQAHDAVAAEGHDHAHGDGHIWLDPQNARLMVAAITDALITADPDNGETYNANGQALTERLDALQAEIDAALEPVRGKPFFVFHDAYHYFEARFDIEATGSFTVNPEIAPGAGRLTEIQGVIAETDAVCVFAEPQFSPQVIETVSQGTDARVGTLDPLGAEIEDGPDLYFTLIENLAASLNECLAE</sequence>
<keyword evidence="4" id="KW-0813">Transport</keyword>
<dbReference type="PANTHER" id="PTHR42953">
    <property type="entry name" value="HIGH-AFFINITY ZINC UPTAKE SYSTEM PROTEIN ZNUA-RELATED"/>
    <property type="match status" value="1"/>
</dbReference>
<evidence type="ECO:0000256" key="2">
    <source>
        <dbReference type="ARBA" id="ARBA00011028"/>
    </source>
</evidence>
<evidence type="ECO:0000256" key="6">
    <source>
        <dbReference type="ARBA" id="ARBA00022729"/>
    </source>
</evidence>
<gene>
    <name evidence="14" type="ORF">SAMN04487974_104166</name>
</gene>
<keyword evidence="7" id="KW-0574">Periplasm</keyword>
<dbReference type="NCBIfam" id="NF007091">
    <property type="entry name" value="PRK09545.1"/>
    <property type="match status" value="1"/>
</dbReference>
<dbReference type="InterPro" id="IPR035520">
    <property type="entry name" value="ZnuA"/>
</dbReference>
<evidence type="ECO:0000256" key="10">
    <source>
        <dbReference type="ARBA" id="ARBA00023065"/>
    </source>
</evidence>
<dbReference type="InterPro" id="IPR006127">
    <property type="entry name" value="ZnuA-like"/>
</dbReference>
<dbReference type="PANTHER" id="PTHR42953:SF3">
    <property type="entry name" value="HIGH-AFFINITY ZINC UPTAKE SYSTEM PROTEIN ZNUA"/>
    <property type="match status" value="1"/>
</dbReference>
<keyword evidence="10" id="KW-0406">Ion transport</keyword>
<organism evidence="14 15">
    <name type="scientific">Pelagibacterium luteolum</name>
    <dbReference type="NCBI Taxonomy" id="440168"/>
    <lineage>
        <taxon>Bacteria</taxon>
        <taxon>Pseudomonadati</taxon>
        <taxon>Pseudomonadota</taxon>
        <taxon>Alphaproteobacteria</taxon>
        <taxon>Hyphomicrobiales</taxon>
        <taxon>Devosiaceae</taxon>
        <taxon>Pelagibacterium</taxon>
    </lineage>
</organism>
<keyword evidence="6 13" id="KW-0732">Signal</keyword>
<dbReference type="Proteomes" id="UP000199495">
    <property type="component" value="Unassembled WGS sequence"/>
</dbReference>
<dbReference type="GO" id="GO:0006829">
    <property type="term" value="P:zinc ion transport"/>
    <property type="evidence" value="ECO:0007669"/>
    <property type="project" value="UniProtKB-KW"/>
</dbReference>
<dbReference type="GO" id="GO:0042597">
    <property type="term" value="C:periplasmic space"/>
    <property type="evidence" value="ECO:0007669"/>
    <property type="project" value="UniProtKB-SubCell"/>
</dbReference>
<keyword evidence="9" id="KW-0864">Zinc transport</keyword>
<accession>A0A1G7VIR8</accession>
<dbReference type="EMBL" id="FNCS01000004">
    <property type="protein sequence ID" value="SDG59732.1"/>
    <property type="molecule type" value="Genomic_DNA"/>
</dbReference>
<evidence type="ECO:0000256" key="3">
    <source>
        <dbReference type="ARBA" id="ARBA00015915"/>
    </source>
</evidence>
<evidence type="ECO:0000256" key="11">
    <source>
        <dbReference type="ARBA" id="ARBA00023157"/>
    </source>
</evidence>
<evidence type="ECO:0000256" key="9">
    <source>
        <dbReference type="ARBA" id="ARBA00022906"/>
    </source>
</evidence>
<keyword evidence="8" id="KW-0862">Zinc</keyword>
<evidence type="ECO:0000313" key="14">
    <source>
        <dbReference type="EMBL" id="SDG59732.1"/>
    </source>
</evidence>
<evidence type="ECO:0000256" key="5">
    <source>
        <dbReference type="ARBA" id="ARBA00022723"/>
    </source>
</evidence>
<dbReference type="RefSeq" id="WP_090595302.1">
    <property type="nucleotide sequence ID" value="NZ_FNCS01000004.1"/>
</dbReference>
<protein>
    <recommendedName>
        <fullName evidence="3">High-affinity zinc uptake system protein ZnuA</fullName>
    </recommendedName>
</protein>
<comment type="similarity">
    <text evidence="2">Belongs to the bacterial solute-binding protein 9 family.</text>
</comment>
<evidence type="ECO:0000256" key="12">
    <source>
        <dbReference type="SAM" id="MobiDB-lite"/>
    </source>
</evidence>
<reference evidence="14 15" key="1">
    <citation type="submission" date="2016-10" db="EMBL/GenBank/DDBJ databases">
        <authorList>
            <person name="de Groot N.N."/>
        </authorList>
    </citation>
    <scope>NUCLEOTIDE SEQUENCE [LARGE SCALE GENOMIC DNA]</scope>
    <source>
        <strain evidence="14 15">CGMCC 1.10267</strain>
    </source>
</reference>
<dbReference type="OrthoDB" id="7346865at2"/>
<dbReference type="CDD" id="cd01019">
    <property type="entry name" value="ZnuA"/>
    <property type="match status" value="1"/>
</dbReference>
<evidence type="ECO:0000256" key="7">
    <source>
        <dbReference type="ARBA" id="ARBA00022764"/>
    </source>
</evidence>
<proteinExistence type="inferred from homology"/>
<dbReference type="InterPro" id="IPR050492">
    <property type="entry name" value="Bact_metal-bind_prot9"/>
</dbReference>
<keyword evidence="5" id="KW-0479">Metal-binding</keyword>
<feature type="chain" id="PRO_5011752795" description="High-affinity zinc uptake system protein ZnuA" evidence="13">
    <location>
        <begin position="25"/>
        <end position="370"/>
    </location>
</feature>
<feature type="signal peptide" evidence="13">
    <location>
        <begin position="1"/>
        <end position="24"/>
    </location>
</feature>
<dbReference type="STRING" id="440168.SAMN04487974_104166"/>
<evidence type="ECO:0000256" key="4">
    <source>
        <dbReference type="ARBA" id="ARBA00022448"/>
    </source>
</evidence>
<name>A0A1G7VIR8_9HYPH</name>
<keyword evidence="11" id="KW-1015">Disulfide bond</keyword>
<evidence type="ECO:0000256" key="8">
    <source>
        <dbReference type="ARBA" id="ARBA00022833"/>
    </source>
</evidence>
<dbReference type="Gene3D" id="3.40.50.1980">
    <property type="entry name" value="Nitrogenase molybdenum iron protein domain"/>
    <property type="match status" value="3"/>
</dbReference>
<evidence type="ECO:0000256" key="13">
    <source>
        <dbReference type="SAM" id="SignalP"/>
    </source>
</evidence>
<evidence type="ECO:0000256" key="1">
    <source>
        <dbReference type="ARBA" id="ARBA00004418"/>
    </source>
</evidence>